<sequence length="57" mass="5846">MCLPITGRGVVMAGFIIDGEINVGDRIELNVKGTVIKTNIISVEGISSSNVGLMVGG</sequence>
<reference evidence="2" key="1">
    <citation type="submission" date="2023-07" db="EMBL/GenBank/DDBJ databases">
        <title>Functional and genomic diversity of the sorghum phyllosphere microbiome.</title>
        <authorList>
            <person name="Shade A."/>
        </authorList>
    </citation>
    <scope>NUCLEOTIDE SEQUENCE [LARGE SCALE GENOMIC DNA]</scope>
    <source>
        <strain evidence="2">SORGH_AS_0422</strain>
    </source>
</reference>
<gene>
    <name evidence="1" type="ORF">QE417_002353</name>
</gene>
<evidence type="ECO:0000313" key="1">
    <source>
        <dbReference type="EMBL" id="MDT3403281.1"/>
    </source>
</evidence>
<dbReference type="EMBL" id="JAVLVU010000001">
    <property type="protein sequence ID" value="MDT3403281.1"/>
    <property type="molecule type" value="Genomic_DNA"/>
</dbReference>
<keyword evidence="2" id="KW-1185">Reference proteome</keyword>
<dbReference type="SUPFAM" id="SSF50447">
    <property type="entry name" value="Translation proteins"/>
    <property type="match status" value="1"/>
</dbReference>
<dbReference type="InterPro" id="IPR009000">
    <property type="entry name" value="Transl_B-barrel_sf"/>
</dbReference>
<dbReference type="Gene3D" id="2.40.30.10">
    <property type="entry name" value="Translation factors"/>
    <property type="match status" value="1"/>
</dbReference>
<comment type="caution">
    <text evidence="1">The sequence shown here is derived from an EMBL/GenBank/DDBJ whole genome shotgun (WGS) entry which is preliminary data.</text>
</comment>
<proteinExistence type="predicted"/>
<organism evidence="1 2">
    <name type="scientific">Mucilaginibacter terrae</name>
    <dbReference type="NCBI Taxonomy" id="1955052"/>
    <lineage>
        <taxon>Bacteria</taxon>
        <taxon>Pseudomonadati</taxon>
        <taxon>Bacteroidota</taxon>
        <taxon>Sphingobacteriia</taxon>
        <taxon>Sphingobacteriales</taxon>
        <taxon>Sphingobacteriaceae</taxon>
        <taxon>Mucilaginibacter</taxon>
    </lineage>
</organism>
<dbReference type="RefSeq" id="WP_311950131.1">
    <property type="nucleotide sequence ID" value="NZ_JAVLVU010000001.1"/>
</dbReference>
<accession>A0ABU3GUY5</accession>
<evidence type="ECO:0000313" key="2">
    <source>
        <dbReference type="Proteomes" id="UP001258315"/>
    </source>
</evidence>
<dbReference type="Proteomes" id="UP001258315">
    <property type="component" value="Unassembled WGS sequence"/>
</dbReference>
<protein>
    <submittedName>
        <fullName evidence="1">Translation elongation factor EF-Tu-like GTPase</fullName>
    </submittedName>
</protein>
<name>A0ABU3GUY5_9SPHI</name>